<keyword evidence="4" id="KW-1185">Reference proteome</keyword>
<evidence type="ECO:0000313" key="4">
    <source>
        <dbReference type="Proteomes" id="UP000579945"/>
    </source>
</evidence>
<dbReference type="AlphaFoldDB" id="A0A7W5V716"/>
<accession>A0A7W5V716</accession>
<gene>
    <name evidence="3" type="ORF">FHR33_003028</name>
</gene>
<feature type="compositionally biased region" description="Low complexity" evidence="1">
    <location>
        <begin position="106"/>
        <end position="134"/>
    </location>
</feature>
<sequence>MSTATSLLPLLYLIPTLILLVVGIALTARARAEHGRGATLGLVGCVVLLVAAILQGGYQVMIPSLVESGGFEVITMMSMITGLLFTVLNVVGIGLLIFGVVARRGGPQPQQQAHGQGQGWQQPYGQQPQYQQQQQPPPHHPQQPPPGQWPSR</sequence>
<keyword evidence="2" id="KW-1133">Transmembrane helix</keyword>
<feature type="transmembrane region" description="Helical" evidence="2">
    <location>
        <begin position="6"/>
        <end position="26"/>
    </location>
</feature>
<name>A0A7W5V716_9ACTN</name>
<dbReference type="RefSeq" id="WP_183647383.1">
    <property type="nucleotide sequence ID" value="NZ_JACIBV010000001.1"/>
</dbReference>
<protein>
    <submittedName>
        <fullName evidence="3">Uncharacterized protein</fullName>
    </submittedName>
</protein>
<dbReference type="EMBL" id="JACIBV010000001">
    <property type="protein sequence ID" value="MBB3727168.1"/>
    <property type="molecule type" value="Genomic_DNA"/>
</dbReference>
<reference evidence="3 4" key="1">
    <citation type="submission" date="2020-08" db="EMBL/GenBank/DDBJ databases">
        <title>Sequencing the genomes of 1000 actinobacteria strains.</title>
        <authorList>
            <person name="Klenk H.-P."/>
        </authorList>
    </citation>
    <scope>NUCLEOTIDE SEQUENCE [LARGE SCALE GENOMIC DNA]</scope>
    <source>
        <strain evidence="3 4">DSM 44320</strain>
    </source>
</reference>
<keyword evidence="2" id="KW-0812">Transmembrane</keyword>
<feature type="compositionally biased region" description="Pro residues" evidence="1">
    <location>
        <begin position="135"/>
        <end position="152"/>
    </location>
</feature>
<feature type="transmembrane region" description="Helical" evidence="2">
    <location>
        <begin position="38"/>
        <end position="58"/>
    </location>
</feature>
<comment type="caution">
    <text evidence="3">The sequence shown here is derived from an EMBL/GenBank/DDBJ whole genome shotgun (WGS) entry which is preliminary data.</text>
</comment>
<dbReference type="Proteomes" id="UP000579945">
    <property type="component" value="Unassembled WGS sequence"/>
</dbReference>
<evidence type="ECO:0000256" key="2">
    <source>
        <dbReference type="SAM" id="Phobius"/>
    </source>
</evidence>
<keyword evidence="2" id="KW-0472">Membrane</keyword>
<dbReference type="GeneID" id="95389483"/>
<proteinExistence type="predicted"/>
<evidence type="ECO:0000256" key="1">
    <source>
        <dbReference type="SAM" id="MobiDB-lite"/>
    </source>
</evidence>
<feature type="transmembrane region" description="Helical" evidence="2">
    <location>
        <begin position="78"/>
        <end position="102"/>
    </location>
</feature>
<evidence type="ECO:0000313" key="3">
    <source>
        <dbReference type="EMBL" id="MBB3727168.1"/>
    </source>
</evidence>
<organism evidence="3 4">
    <name type="scientific">Nonomuraea dietziae</name>
    <dbReference type="NCBI Taxonomy" id="65515"/>
    <lineage>
        <taxon>Bacteria</taxon>
        <taxon>Bacillati</taxon>
        <taxon>Actinomycetota</taxon>
        <taxon>Actinomycetes</taxon>
        <taxon>Streptosporangiales</taxon>
        <taxon>Streptosporangiaceae</taxon>
        <taxon>Nonomuraea</taxon>
    </lineage>
</organism>
<feature type="region of interest" description="Disordered" evidence="1">
    <location>
        <begin position="106"/>
        <end position="152"/>
    </location>
</feature>